<evidence type="ECO:0000313" key="1">
    <source>
        <dbReference type="EMBL" id="KKL44614.1"/>
    </source>
</evidence>
<reference evidence="1" key="1">
    <citation type="journal article" date="2015" name="Nature">
        <title>Complex archaea that bridge the gap between prokaryotes and eukaryotes.</title>
        <authorList>
            <person name="Spang A."/>
            <person name="Saw J.H."/>
            <person name="Jorgensen S.L."/>
            <person name="Zaremba-Niedzwiedzka K."/>
            <person name="Martijn J."/>
            <person name="Lind A.E."/>
            <person name="van Eijk R."/>
            <person name="Schleper C."/>
            <person name="Guy L."/>
            <person name="Ettema T.J."/>
        </authorList>
    </citation>
    <scope>NUCLEOTIDE SEQUENCE</scope>
</reference>
<accession>A0A0F9C5Y6</accession>
<dbReference type="AlphaFoldDB" id="A0A0F9C5Y6"/>
<proteinExistence type="predicted"/>
<organism evidence="1">
    <name type="scientific">marine sediment metagenome</name>
    <dbReference type="NCBI Taxonomy" id="412755"/>
    <lineage>
        <taxon>unclassified sequences</taxon>
        <taxon>metagenomes</taxon>
        <taxon>ecological metagenomes</taxon>
    </lineage>
</organism>
<sequence>MIATMTALFILAALMVTSLIIANGGVGVTGL</sequence>
<comment type="caution">
    <text evidence="1">The sequence shown here is derived from an EMBL/GenBank/DDBJ whole genome shotgun (WGS) entry which is preliminary data.</text>
</comment>
<gene>
    <name evidence="1" type="ORF">LCGC14_2363920</name>
</gene>
<name>A0A0F9C5Y6_9ZZZZ</name>
<protein>
    <submittedName>
        <fullName evidence="1">Uncharacterized protein</fullName>
    </submittedName>
</protein>
<dbReference type="EMBL" id="LAZR01034694">
    <property type="protein sequence ID" value="KKL44614.1"/>
    <property type="molecule type" value="Genomic_DNA"/>
</dbReference>